<name>A0AAE0Y7H7_9GAST</name>
<reference evidence="1" key="1">
    <citation type="journal article" date="2023" name="G3 (Bethesda)">
        <title>A reference genome for the long-term kleptoplast-retaining sea slug Elysia crispata morphotype clarki.</title>
        <authorList>
            <person name="Eastman K.E."/>
            <person name="Pendleton A.L."/>
            <person name="Shaikh M.A."/>
            <person name="Suttiyut T."/>
            <person name="Ogas R."/>
            <person name="Tomko P."/>
            <person name="Gavelis G."/>
            <person name="Widhalm J.R."/>
            <person name="Wisecaver J.H."/>
        </authorList>
    </citation>
    <scope>NUCLEOTIDE SEQUENCE</scope>
    <source>
        <strain evidence="1">ECLA1</strain>
    </source>
</reference>
<keyword evidence="2" id="KW-1185">Reference proteome</keyword>
<comment type="caution">
    <text evidence="1">The sequence shown here is derived from an EMBL/GenBank/DDBJ whole genome shotgun (WGS) entry which is preliminary data.</text>
</comment>
<sequence>MDLFQVRGGLASKMRGLPALSASSWSIFCWPLVSSCSSHWSSCLVWSGPTSLRRGWASGNPRSCHHWLCLCVDQTAEAVTSPSVPVLSVRPGSDRTTRSDRLTSGASLVLRSAHLPPPPPPPLSLSLSLSVSHLRRIADSQL</sequence>
<gene>
    <name evidence="1" type="ORF">RRG08_003507</name>
</gene>
<proteinExistence type="predicted"/>
<organism evidence="1 2">
    <name type="scientific">Elysia crispata</name>
    <name type="common">lettuce slug</name>
    <dbReference type="NCBI Taxonomy" id="231223"/>
    <lineage>
        <taxon>Eukaryota</taxon>
        <taxon>Metazoa</taxon>
        <taxon>Spiralia</taxon>
        <taxon>Lophotrochozoa</taxon>
        <taxon>Mollusca</taxon>
        <taxon>Gastropoda</taxon>
        <taxon>Heterobranchia</taxon>
        <taxon>Euthyneura</taxon>
        <taxon>Panpulmonata</taxon>
        <taxon>Sacoglossa</taxon>
        <taxon>Placobranchoidea</taxon>
        <taxon>Plakobranchidae</taxon>
        <taxon>Elysia</taxon>
    </lineage>
</organism>
<dbReference type="EMBL" id="JAWDGP010006844">
    <property type="protein sequence ID" value="KAK3734600.1"/>
    <property type="molecule type" value="Genomic_DNA"/>
</dbReference>
<dbReference type="AlphaFoldDB" id="A0AAE0Y7H7"/>
<dbReference type="Proteomes" id="UP001283361">
    <property type="component" value="Unassembled WGS sequence"/>
</dbReference>
<evidence type="ECO:0000313" key="2">
    <source>
        <dbReference type="Proteomes" id="UP001283361"/>
    </source>
</evidence>
<accession>A0AAE0Y7H7</accession>
<protein>
    <submittedName>
        <fullName evidence="1">Uncharacterized protein</fullName>
    </submittedName>
</protein>
<evidence type="ECO:0000313" key="1">
    <source>
        <dbReference type="EMBL" id="KAK3734600.1"/>
    </source>
</evidence>